<organism evidence="2 3">
    <name type="scientific">Alkalispirillum mobile</name>
    <dbReference type="NCBI Taxonomy" id="85925"/>
    <lineage>
        <taxon>Bacteria</taxon>
        <taxon>Pseudomonadati</taxon>
        <taxon>Pseudomonadota</taxon>
        <taxon>Gammaproteobacteria</taxon>
        <taxon>Chromatiales</taxon>
        <taxon>Ectothiorhodospiraceae</taxon>
        <taxon>Alkalispirillum</taxon>
    </lineage>
</organism>
<evidence type="ECO:0000313" key="3">
    <source>
        <dbReference type="Proteomes" id="UP000275461"/>
    </source>
</evidence>
<sequence>MIRPLSPWAQRPRLPAEWERQAAVQLTWPHDTEGLWGDHFPAVEGCFVAMATAIAANQPLLVVCHDEALRDRVDRLLERAGVAADVRTLAVAPSNDIWARDHGPITILQGDGRPLIQDFAFNGWGQRFRADRDDVITQHLVQQGLFGDTAFRRVEWVLEGGSIDTDGAGTILTTERCLLNDNRNPGATREQVEQQLCARLGASRVFWLRHGALTGDDTDSHVDMLARFTDPETITYTACPDPDDEDYAELQAMEQELRQFRTLRGTPYRLVPLPWPGIKRDEEGQRMPASYANFLVINGAVLVPQYQDPADEQALAVLGALFPDREIIGIPALPLIHQHGSVHCATMQLPAGVQLSADN</sequence>
<dbReference type="PANTHER" id="PTHR31377">
    <property type="entry name" value="AGMATINE DEIMINASE-RELATED"/>
    <property type="match status" value="1"/>
</dbReference>
<evidence type="ECO:0000313" key="2">
    <source>
        <dbReference type="EMBL" id="RLK50396.1"/>
    </source>
</evidence>
<dbReference type="Pfam" id="PF04371">
    <property type="entry name" value="PAD_porph"/>
    <property type="match status" value="1"/>
</dbReference>
<dbReference type="PANTHER" id="PTHR31377:SF0">
    <property type="entry name" value="AGMATINE DEIMINASE-RELATED"/>
    <property type="match status" value="1"/>
</dbReference>
<dbReference type="Gene3D" id="3.75.10.10">
    <property type="entry name" value="L-arginine/glycine Amidinotransferase, Chain A"/>
    <property type="match status" value="1"/>
</dbReference>
<dbReference type="Proteomes" id="UP000275461">
    <property type="component" value="Unassembled WGS sequence"/>
</dbReference>
<dbReference type="GO" id="GO:0009446">
    <property type="term" value="P:putrescine biosynthetic process"/>
    <property type="evidence" value="ECO:0007669"/>
    <property type="project" value="InterPro"/>
</dbReference>
<comment type="caution">
    <text evidence="2">The sequence shown here is derived from an EMBL/GenBank/DDBJ whole genome shotgun (WGS) entry which is preliminary data.</text>
</comment>
<dbReference type="OrthoDB" id="9808013at2"/>
<reference evidence="2 3" key="1">
    <citation type="submission" date="2018-10" db="EMBL/GenBank/DDBJ databases">
        <title>Genomic Encyclopedia of Type Strains, Phase IV (KMG-IV): sequencing the most valuable type-strain genomes for metagenomic binning, comparative biology and taxonomic classification.</title>
        <authorList>
            <person name="Goeker M."/>
        </authorList>
    </citation>
    <scope>NUCLEOTIDE SEQUENCE [LARGE SCALE GENOMIC DNA]</scope>
    <source>
        <strain evidence="2 3">DSM 12769</strain>
    </source>
</reference>
<dbReference type="EMBL" id="RCDA01000001">
    <property type="protein sequence ID" value="RLK50396.1"/>
    <property type="molecule type" value="Genomic_DNA"/>
</dbReference>
<keyword evidence="1" id="KW-0378">Hydrolase</keyword>
<dbReference type="SUPFAM" id="SSF55909">
    <property type="entry name" value="Pentein"/>
    <property type="match status" value="1"/>
</dbReference>
<gene>
    <name evidence="2" type="ORF">DFR31_0292</name>
</gene>
<proteinExistence type="predicted"/>
<protein>
    <submittedName>
        <fullName evidence="2">Agmatine deiminase</fullName>
    </submittedName>
</protein>
<dbReference type="GO" id="GO:0047632">
    <property type="term" value="F:agmatine deiminase activity"/>
    <property type="evidence" value="ECO:0007669"/>
    <property type="project" value="TreeGrafter"/>
</dbReference>
<accession>A0A498C8C0</accession>
<name>A0A498C8C0_9GAMM</name>
<keyword evidence="3" id="KW-1185">Reference proteome</keyword>
<dbReference type="RefSeq" id="WP_121440887.1">
    <property type="nucleotide sequence ID" value="NZ_RCDA01000001.1"/>
</dbReference>
<dbReference type="GO" id="GO:0004668">
    <property type="term" value="F:protein-arginine deiminase activity"/>
    <property type="evidence" value="ECO:0007669"/>
    <property type="project" value="InterPro"/>
</dbReference>
<dbReference type="AlphaFoldDB" id="A0A498C8C0"/>
<evidence type="ECO:0000256" key="1">
    <source>
        <dbReference type="ARBA" id="ARBA00022801"/>
    </source>
</evidence>
<dbReference type="InterPro" id="IPR007466">
    <property type="entry name" value="Peptidyl-Arg-deiminase_porph"/>
</dbReference>